<feature type="domain" description="DUF7731" evidence="2">
    <location>
        <begin position="33"/>
        <end position="133"/>
    </location>
</feature>
<feature type="signal peptide" evidence="1">
    <location>
        <begin position="1"/>
        <end position="28"/>
    </location>
</feature>
<dbReference type="InterPro" id="IPR056633">
    <property type="entry name" value="DUF7731"/>
</dbReference>
<dbReference type="HOGENOM" id="CLU_096221_2_0_1"/>
<protein>
    <recommendedName>
        <fullName evidence="2">DUF7731 domain-containing protein</fullName>
    </recommendedName>
</protein>
<evidence type="ECO:0000313" key="3">
    <source>
        <dbReference type="EMBL" id="ERN16774.1"/>
    </source>
</evidence>
<evidence type="ECO:0000259" key="2">
    <source>
        <dbReference type="Pfam" id="PF24865"/>
    </source>
</evidence>
<dbReference type="EMBL" id="KI392405">
    <property type="protein sequence ID" value="ERN16774.1"/>
    <property type="molecule type" value="Genomic_DNA"/>
</dbReference>
<proteinExistence type="predicted"/>
<dbReference type="Gramene" id="ERN16774">
    <property type="protein sequence ID" value="ERN16774"/>
    <property type="gene ID" value="AMTR_s00057p00063220"/>
</dbReference>
<accession>U5D2W4</accession>
<dbReference type="OMA" id="CLAETQQ"/>
<dbReference type="PANTHER" id="PTHR34366:SF2">
    <property type="entry name" value="OS07G0289901 PROTEIN"/>
    <property type="match status" value="1"/>
</dbReference>
<dbReference type="AlphaFoldDB" id="U5D2W4"/>
<dbReference type="PANTHER" id="PTHR34366">
    <property type="entry name" value="OS07G0289901 PROTEIN-RELATED"/>
    <property type="match status" value="1"/>
</dbReference>
<keyword evidence="1" id="KW-0732">Signal</keyword>
<gene>
    <name evidence="3" type="ORF">AMTR_s00057p00063220</name>
</gene>
<dbReference type="eggNOG" id="ENOG502S3R1">
    <property type="taxonomic scope" value="Eukaryota"/>
</dbReference>
<feature type="chain" id="PRO_5004658598" description="DUF7731 domain-containing protein" evidence="1">
    <location>
        <begin position="29"/>
        <end position="162"/>
    </location>
</feature>
<keyword evidence="4" id="KW-1185">Reference proteome</keyword>
<name>U5D2W4_AMBTC</name>
<organism evidence="3 4">
    <name type="scientific">Amborella trichopoda</name>
    <dbReference type="NCBI Taxonomy" id="13333"/>
    <lineage>
        <taxon>Eukaryota</taxon>
        <taxon>Viridiplantae</taxon>
        <taxon>Streptophyta</taxon>
        <taxon>Embryophyta</taxon>
        <taxon>Tracheophyta</taxon>
        <taxon>Spermatophyta</taxon>
        <taxon>Magnoliopsida</taxon>
        <taxon>Amborellales</taxon>
        <taxon>Amborellaceae</taxon>
        <taxon>Amborella</taxon>
    </lineage>
</organism>
<evidence type="ECO:0000256" key="1">
    <source>
        <dbReference type="SAM" id="SignalP"/>
    </source>
</evidence>
<evidence type="ECO:0000313" key="4">
    <source>
        <dbReference type="Proteomes" id="UP000017836"/>
    </source>
</evidence>
<reference evidence="4" key="1">
    <citation type="journal article" date="2013" name="Science">
        <title>The Amborella genome and the evolution of flowering plants.</title>
        <authorList>
            <consortium name="Amborella Genome Project"/>
        </authorList>
    </citation>
    <scope>NUCLEOTIDE SEQUENCE [LARGE SCALE GENOMIC DNA]</scope>
</reference>
<sequence length="162" mass="17624">MALSSPKGMRSGIEFIIVAILCCNLVHGDLQDPSQIVSQALLCFNNRMIYDSCEQSFRLSEAGTINVPYEKTDEYCNGPCLTETQLVLSCIDGILSNFLFYNKATVGDVRSTILAACGDTDTRGDFNVAEHVQGVEWSGGEKLLHLIACGCLLGVSCQYLLN</sequence>
<dbReference type="Proteomes" id="UP000017836">
    <property type="component" value="Unassembled WGS sequence"/>
</dbReference>
<dbReference type="Pfam" id="PF24865">
    <property type="entry name" value="DUF7731"/>
    <property type="match status" value="1"/>
</dbReference>
<dbReference type="OrthoDB" id="1843925at2759"/>